<name>A0A5N5EXS6_9ROSA</name>
<proteinExistence type="predicted"/>
<keyword evidence="3" id="KW-1185">Reference proteome</keyword>
<evidence type="ECO:0000313" key="2">
    <source>
        <dbReference type="EMBL" id="KAB2595728.1"/>
    </source>
</evidence>
<comment type="caution">
    <text evidence="2">The sequence shown here is derived from an EMBL/GenBank/DDBJ whole genome shotgun (WGS) entry which is preliminary data.</text>
</comment>
<accession>A0A5N5EXS6</accession>
<sequence>MLPRMPIFHVASLKRIFTLDPLSTKTQLTMALGHCRGTSGLLLTENIKMLELMANSLLIEATILGFLQAGFLSFFLVFPIYSCSPYMQFTPGNVTASKCRAGAKILKSFGFSTMCFGSRTPGDASGLRSIICVRRCLFKVRVSFVKIFYMHLYVGEPCKLFNQQTLSNVF</sequence>
<reference evidence="2 3" key="3">
    <citation type="submission" date="2019-11" db="EMBL/GenBank/DDBJ databases">
        <title>A de novo genome assembly of a pear dwarfing rootstock.</title>
        <authorList>
            <person name="Wang F."/>
            <person name="Wang J."/>
            <person name="Li S."/>
            <person name="Zhang Y."/>
            <person name="Fang M."/>
            <person name="Ma L."/>
            <person name="Zhao Y."/>
            <person name="Jiang S."/>
        </authorList>
    </citation>
    <scope>NUCLEOTIDE SEQUENCE [LARGE SCALE GENOMIC DNA]</scope>
    <source>
        <strain evidence="2">S2</strain>
        <tissue evidence="2">Leaf</tissue>
    </source>
</reference>
<reference evidence="2 3" key="1">
    <citation type="submission" date="2019-09" db="EMBL/GenBank/DDBJ databases">
        <authorList>
            <person name="Ou C."/>
        </authorList>
    </citation>
    <scope>NUCLEOTIDE SEQUENCE [LARGE SCALE GENOMIC DNA]</scope>
    <source>
        <strain evidence="2">S2</strain>
        <tissue evidence="2">Leaf</tissue>
    </source>
</reference>
<dbReference type="EMBL" id="SMOL01000781">
    <property type="protein sequence ID" value="KAB2595728.1"/>
    <property type="molecule type" value="Genomic_DNA"/>
</dbReference>
<dbReference type="Proteomes" id="UP000327157">
    <property type="component" value="Chromosome 7"/>
</dbReference>
<evidence type="ECO:0000313" key="3">
    <source>
        <dbReference type="Proteomes" id="UP000327157"/>
    </source>
</evidence>
<keyword evidence="1" id="KW-0812">Transmembrane</keyword>
<keyword evidence="1" id="KW-1133">Transmembrane helix</keyword>
<evidence type="ECO:0000256" key="1">
    <source>
        <dbReference type="SAM" id="Phobius"/>
    </source>
</evidence>
<dbReference type="AlphaFoldDB" id="A0A5N5EXS6"/>
<protein>
    <submittedName>
        <fullName evidence="2">S2-RNase</fullName>
    </submittedName>
</protein>
<feature type="transmembrane region" description="Helical" evidence="1">
    <location>
        <begin position="57"/>
        <end position="81"/>
    </location>
</feature>
<gene>
    <name evidence="2" type="ORF">D8674_031178</name>
</gene>
<reference evidence="3" key="2">
    <citation type="submission" date="2019-10" db="EMBL/GenBank/DDBJ databases">
        <title>A de novo genome assembly of a pear dwarfing rootstock.</title>
        <authorList>
            <person name="Wang F."/>
            <person name="Wang J."/>
            <person name="Li S."/>
            <person name="Zhang Y."/>
            <person name="Fang M."/>
            <person name="Ma L."/>
            <person name="Zhao Y."/>
            <person name="Jiang S."/>
        </authorList>
    </citation>
    <scope>NUCLEOTIDE SEQUENCE [LARGE SCALE GENOMIC DNA]</scope>
</reference>
<keyword evidence="1" id="KW-0472">Membrane</keyword>
<organism evidence="2 3">
    <name type="scientific">Pyrus ussuriensis x Pyrus communis</name>
    <dbReference type="NCBI Taxonomy" id="2448454"/>
    <lineage>
        <taxon>Eukaryota</taxon>
        <taxon>Viridiplantae</taxon>
        <taxon>Streptophyta</taxon>
        <taxon>Embryophyta</taxon>
        <taxon>Tracheophyta</taxon>
        <taxon>Spermatophyta</taxon>
        <taxon>Magnoliopsida</taxon>
        <taxon>eudicotyledons</taxon>
        <taxon>Gunneridae</taxon>
        <taxon>Pentapetalae</taxon>
        <taxon>rosids</taxon>
        <taxon>fabids</taxon>
        <taxon>Rosales</taxon>
        <taxon>Rosaceae</taxon>
        <taxon>Amygdaloideae</taxon>
        <taxon>Maleae</taxon>
        <taxon>Pyrus</taxon>
    </lineage>
</organism>